<dbReference type="PANTHER" id="PTHR13923:SF11">
    <property type="entry name" value="SECRETORY 31, ISOFORM D"/>
    <property type="match status" value="1"/>
</dbReference>
<dbReference type="InterPro" id="IPR036322">
    <property type="entry name" value="WD40_repeat_dom_sf"/>
</dbReference>
<reference evidence="10" key="1">
    <citation type="submission" date="2019-12" db="EMBL/GenBank/DDBJ databases">
        <title>Genome sequence of Babesia ovis.</title>
        <authorList>
            <person name="Yamagishi J."/>
            <person name="Sevinc F."/>
            <person name="Xuan X."/>
        </authorList>
    </citation>
    <scope>NUCLEOTIDE SEQUENCE</scope>
    <source>
        <strain evidence="10">Selcuk</strain>
    </source>
</reference>
<dbReference type="AlphaFoldDB" id="A0A9W5WUM0"/>
<evidence type="ECO:0000256" key="5">
    <source>
        <dbReference type="ARBA" id="ARBA00022737"/>
    </source>
</evidence>
<comment type="subcellular location">
    <subcellularLocation>
        <location evidence="1">Endoplasmic reticulum</location>
    </subcellularLocation>
</comment>
<dbReference type="GO" id="GO:0007029">
    <property type="term" value="P:endoplasmic reticulum organization"/>
    <property type="evidence" value="ECO:0007669"/>
    <property type="project" value="TreeGrafter"/>
</dbReference>
<evidence type="ECO:0000256" key="8">
    <source>
        <dbReference type="ARBA" id="ARBA00022927"/>
    </source>
</evidence>
<evidence type="ECO:0000256" key="4">
    <source>
        <dbReference type="ARBA" id="ARBA00022574"/>
    </source>
</evidence>
<evidence type="ECO:0000256" key="1">
    <source>
        <dbReference type="ARBA" id="ARBA00004240"/>
    </source>
</evidence>
<dbReference type="GO" id="GO:0015031">
    <property type="term" value="P:protein transport"/>
    <property type="evidence" value="ECO:0007669"/>
    <property type="project" value="UniProtKB-KW"/>
</dbReference>
<dbReference type="PROSITE" id="PS50082">
    <property type="entry name" value="WD_REPEATS_2"/>
    <property type="match status" value="1"/>
</dbReference>
<accession>A0A9W5WUM0</accession>
<evidence type="ECO:0000256" key="7">
    <source>
        <dbReference type="ARBA" id="ARBA00022892"/>
    </source>
</evidence>
<sequence>MKGLGIFSPFATTSGCILSAPCYDEYCGSGSPRMNLDDKVLSLLGFEIKEKVESTNNPFDMRFDANTNYNTFGNDNPFGTLNDDFGGYNNLNSGAGIAEFTTYHSVDLNFLEGRLSALVWMESTGDNGMIAVGTTVGDLYLLDGTAVVMGDAARVISKTRVCNTPIKRLSYNAKTNFLGVAGVDGQISVCDLTNPAEPKVIDTSYGKWRVGLVTGLSWNHRLGHILATSGAAMGPSGAMSPSDSSGLVVWDLKARKPASSFRDPSGRTNPIAVEWMPEHMTQLIVGYGDDRSPALQLWDLRNCSVPLKEVRGHTMGLTSLAICPQDPNLLLTSGRDDHTRCWTLDAVKGPFHDISSMQTGALSHHKRVQWHPQLPGLFLAQDTDDDISVHNVMGMTQTESYMPAWVRHSSGVISGFAASVTTWNAAGAIKQYTLSNDIDDETSKALDESLEVFCELADPRNLEKICEERHAAANNEFDKLTWSMMGALYKGSSEALITTLGFELPEPPSDMGNATGHEETVAHQQHLTGGFNEPFGEAPLNEDDGEAFFNSLCNKGGDNAVEFLGQSPVDEEGESARLEKAPEPVIDKSSHLEWGEDELCAKVVVGDYEGAVTMCMEKNRLTEALFLAYAGGLDLWLKVAAEITDKANNPLLRTLHLIMKGENHSIVEKCPLSKWRELLVYIITTTMDERETFNDLCRVLGNRLYTSFQQGNKDHVLPASILFMCSGDVSRVIEAWEHLEKGRNTLHILAQSVVRTAALSLSVSGNVANDYLGRKALMLAEAFVEAGDTSKAIKCLSLPSLSACPQVTAYLGRIRGMDTYTTVQQPQHNVQRHTPVTNVQSAPRNSADYATAPGAVAGAMYPGMPVPWPLPTATQQKVSRTRSTEDANKRIIATSAAVMPQHERLKPADLEFVTSVLGNLIAQGDTSRAAQENRRRIAELMTSLGNGEHTAEANNLILSMCRAIHAGDQVNANIILSTISTKLWNTTNKNWIMCLKRIVPK</sequence>
<dbReference type="InterPro" id="IPR040251">
    <property type="entry name" value="SEC31-like"/>
</dbReference>
<dbReference type="InterPro" id="IPR015943">
    <property type="entry name" value="WD40/YVTN_repeat-like_dom_sf"/>
</dbReference>
<comment type="caution">
    <text evidence="10">The sequence shown here is derived from an EMBL/GenBank/DDBJ whole genome shotgun (WGS) entry which is preliminary data.</text>
</comment>
<dbReference type="Gene3D" id="1.20.940.10">
    <property type="entry name" value="Functional domain of the splicing factor Prp18"/>
    <property type="match status" value="1"/>
</dbReference>
<keyword evidence="7" id="KW-0931">ER-Golgi transport</keyword>
<dbReference type="InterPro" id="IPR001680">
    <property type="entry name" value="WD40_rpt"/>
</dbReference>
<evidence type="ECO:0000313" key="10">
    <source>
        <dbReference type="EMBL" id="GFE54043.1"/>
    </source>
</evidence>
<evidence type="ECO:0000313" key="11">
    <source>
        <dbReference type="Proteomes" id="UP001057455"/>
    </source>
</evidence>
<organism evidence="10 11">
    <name type="scientific">Babesia ovis</name>
    <dbReference type="NCBI Taxonomy" id="5869"/>
    <lineage>
        <taxon>Eukaryota</taxon>
        <taxon>Sar</taxon>
        <taxon>Alveolata</taxon>
        <taxon>Apicomplexa</taxon>
        <taxon>Aconoidasida</taxon>
        <taxon>Piroplasmida</taxon>
        <taxon>Babesiidae</taxon>
        <taxon>Babesia</taxon>
    </lineage>
</organism>
<evidence type="ECO:0000256" key="3">
    <source>
        <dbReference type="ARBA" id="ARBA00022448"/>
    </source>
</evidence>
<dbReference type="OrthoDB" id="542917at2759"/>
<evidence type="ECO:0000256" key="2">
    <source>
        <dbReference type="ARBA" id="ARBA00009358"/>
    </source>
</evidence>
<dbReference type="GO" id="GO:0090110">
    <property type="term" value="P:COPII-coated vesicle cargo loading"/>
    <property type="evidence" value="ECO:0007669"/>
    <property type="project" value="TreeGrafter"/>
</dbReference>
<dbReference type="GO" id="GO:0005198">
    <property type="term" value="F:structural molecule activity"/>
    <property type="evidence" value="ECO:0007669"/>
    <property type="project" value="TreeGrafter"/>
</dbReference>
<dbReference type="GO" id="GO:0070971">
    <property type="term" value="C:endoplasmic reticulum exit site"/>
    <property type="evidence" value="ECO:0007669"/>
    <property type="project" value="TreeGrafter"/>
</dbReference>
<keyword evidence="11" id="KW-1185">Reference proteome</keyword>
<dbReference type="PANTHER" id="PTHR13923">
    <property type="entry name" value="SEC31-RELATED PROTEIN"/>
    <property type="match status" value="1"/>
</dbReference>
<keyword evidence="8" id="KW-0653">Protein transport</keyword>
<keyword evidence="6" id="KW-0256">Endoplasmic reticulum</keyword>
<evidence type="ECO:0000256" key="9">
    <source>
        <dbReference type="PROSITE-ProRule" id="PRU00221"/>
    </source>
</evidence>
<dbReference type="Gene3D" id="1.25.40.1030">
    <property type="match status" value="1"/>
</dbReference>
<feature type="repeat" description="WD" evidence="9">
    <location>
        <begin position="310"/>
        <end position="345"/>
    </location>
</feature>
<proteinExistence type="inferred from homology"/>
<dbReference type="EMBL" id="BLIY01000008">
    <property type="protein sequence ID" value="GFE54043.1"/>
    <property type="molecule type" value="Genomic_DNA"/>
</dbReference>
<keyword evidence="3" id="KW-0813">Transport</keyword>
<keyword evidence="4 9" id="KW-0853">WD repeat</keyword>
<protein>
    <submittedName>
        <fullName evidence="10">Transport SEC31-like isoform X2, putative</fullName>
    </submittedName>
</protein>
<dbReference type="SUPFAM" id="SSF50978">
    <property type="entry name" value="WD40 repeat-like"/>
    <property type="match status" value="1"/>
</dbReference>
<dbReference type="PROSITE" id="PS51257">
    <property type="entry name" value="PROKAR_LIPOPROTEIN"/>
    <property type="match status" value="1"/>
</dbReference>
<name>A0A9W5WUM0_BABOV</name>
<dbReference type="GO" id="GO:0030127">
    <property type="term" value="C:COPII vesicle coat"/>
    <property type="evidence" value="ECO:0007669"/>
    <property type="project" value="TreeGrafter"/>
</dbReference>
<comment type="similarity">
    <text evidence="2">Belongs to the WD repeat SEC31 family.</text>
</comment>
<keyword evidence="5" id="KW-0677">Repeat</keyword>
<evidence type="ECO:0000256" key="6">
    <source>
        <dbReference type="ARBA" id="ARBA00022824"/>
    </source>
</evidence>
<gene>
    <name evidence="10" type="ORF">BaOVIS_014470</name>
</gene>
<dbReference type="Proteomes" id="UP001057455">
    <property type="component" value="Unassembled WGS sequence"/>
</dbReference>
<dbReference type="SMART" id="SM00320">
    <property type="entry name" value="WD40"/>
    <property type="match status" value="4"/>
</dbReference>
<dbReference type="Gene3D" id="2.130.10.10">
    <property type="entry name" value="YVTN repeat-like/Quinoprotein amine dehydrogenase"/>
    <property type="match status" value="1"/>
</dbReference>